<protein>
    <recommendedName>
        <fullName evidence="4">Pathogen-related protein</fullName>
    </recommendedName>
</protein>
<evidence type="ECO:0000256" key="1">
    <source>
        <dbReference type="SAM" id="MobiDB-lite"/>
    </source>
</evidence>
<accession>A0A2V5HRK8</accession>
<proteinExistence type="predicted"/>
<sequence>MGDAEALPDYVLDPNAVLKDMDAAWRYGAPPDYSNTRAVYERTKKQSHEPGSLPNLVENLVKNWEIEASFKTSLADWRTIDHEKYHVTLNGGPPLSGEYMLKVGTYNALLNPSAYYDPAHNDFEMSHKSFKRMMPTFAWEVTEVYSGPPTVVFKWRHWGEMARDYVGFNDKGEKVRIEAHGGPIDIQGIIVAKVNKALQLEQINVWFDPLDMFRQISRGREQIKADDAEVPSGCPFTGGAANKE</sequence>
<dbReference type="InterPro" id="IPR053218">
    <property type="entry name" value="Pathogen-related_defense"/>
</dbReference>
<feature type="region of interest" description="Disordered" evidence="1">
    <location>
        <begin position="224"/>
        <end position="244"/>
    </location>
</feature>
<gene>
    <name evidence="2" type="ORF">BO99DRAFT_403095</name>
</gene>
<dbReference type="Proteomes" id="UP000249829">
    <property type="component" value="Unassembled WGS sequence"/>
</dbReference>
<dbReference type="InterPro" id="IPR032710">
    <property type="entry name" value="NTF2-like_dom_sf"/>
</dbReference>
<dbReference type="PANTHER" id="PTHR31723">
    <property type="entry name" value="PATHOGENESIS-RELATED FAMILY PROTEIN"/>
    <property type="match status" value="1"/>
</dbReference>
<name>A0A2V5HRK8_ASPV1</name>
<evidence type="ECO:0000313" key="3">
    <source>
        <dbReference type="Proteomes" id="UP000249829"/>
    </source>
</evidence>
<evidence type="ECO:0000313" key="2">
    <source>
        <dbReference type="EMBL" id="PYI18910.1"/>
    </source>
</evidence>
<dbReference type="Gene3D" id="3.10.450.50">
    <property type="match status" value="1"/>
</dbReference>
<dbReference type="OMA" id="KAFKRMM"/>
<keyword evidence="3" id="KW-1185">Reference proteome</keyword>
<evidence type="ECO:0008006" key="4">
    <source>
        <dbReference type="Google" id="ProtNLM"/>
    </source>
</evidence>
<dbReference type="PANTHER" id="PTHR31723:SF10">
    <property type="entry name" value="PATHOGEN-RELATED PROTEIN"/>
    <property type="match status" value="1"/>
</dbReference>
<dbReference type="AlphaFoldDB" id="A0A2V5HRK8"/>
<dbReference type="SUPFAM" id="SSF54427">
    <property type="entry name" value="NTF2-like"/>
    <property type="match status" value="1"/>
</dbReference>
<dbReference type="EMBL" id="KZ825139">
    <property type="protein sequence ID" value="PYI18910.1"/>
    <property type="molecule type" value="Genomic_DNA"/>
</dbReference>
<reference evidence="2 3" key="1">
    <citation type="submission" date="2018-02" db="EMBL/GenBank/DDBJ databases">
        <title>The genomes of Aspergillus section Nigri reveals drivers in fungal speciation.</title>
        <authorList>
            <consortium name="DOE Joint Genome Institute"/>
            <person name="Vesth T.C."/>
            <person name="Nybo J."/>
            <person name="Theobald S."/>
            <person name="Brandl J."/>
            <person name="Frisvad J.C."/>
            <person name="Nielsen K.F."/>
            <person name="Lyhne E.K."/>
            <person name="Kogle M.E."/>
            <person name="Kuo A."/>
            <person name="Riley R."/>
            <person name="Clum A."/>
            <person name="Nolan M."/>
            <person name="Lipzen A."/>
            <person name="Salamov A."/>
            <person name="Henrissat B."/>
            <person name="Wiebenga A."/>
            <person name="De vries R.P."/>
            <person name="Grigoriev I.V."/>
            <person name="Mortensen U.H."/>
            <person name="Andersen M.R."/>
            <person name="Baker S.E."/>
        </authorList>
    </citation>
    <scope>NUCLEOTIDE SEQUENCE [LARGE SCALE GENOMIC DNA]</scope>
    <source>
        <strain evidence="2 3">CBS 115571</strain>
    </source>
</reference>
<organism evidence="2 3">
    <name type="scientific">Aspergillus violaceofuscus (strain CBS 115571)</name>
    <dbReference type="NCBI Taxonomy" id="1450538"/>
    <lineage>
        <taxon>Eukaryota</taxon>
        <taxon>Fungi</taxon>
        <taxon>Dikarya</taxon>
        <taxon>Ascomycota</taxon>
        <taxon>Pezizomycotina</taxon>
        <taxon>Eurotiomycetes</taxon>
        <taxon>Eurotiomycetidae</taxon>
        <taxon>Eurotiales</taxon>
        <taxon>Aspergillaceae</taxon>
        <taxon>Aspergillus</taxon>
    </lineage>
</organism>